<evidence type="ECO:0000313" key="2">
    <source>
        <dbReference type="Proteomes" id="UP001481413"/>
    </source>
</evidence>
<comment type="caution">
    <text evidence="1">The sequence shown here is derived from an EMBL/GenBank/DDBJ whole genome shotgun (WGS) entry which is preliminary data.</text>
</comment>
<keyword evidence="2" id="KW-1185">Reference proteome</keyword>
<protein>
    <submittedName>
        <fullName evidence="1">Uncharacterized protein</fullName>
    </submittedName>
</protein>
<sequence length="79" mass="9029">MKHRNNEEHRIEHRLRKIEAQLHDILLVLEQRSSQEGEEADQALIREALRDLQSNQQDIALNLFAMKAANDPDGASGSD</sequence>
<reference evidence="1 2" key="1">
    <citation type="submission" date="2024-04" db="EMBL/GenBank/DDBJ databases">
        <title>Draft genome sequence of Thalassolituus maritimus NBRC 116585.</title>
        <authorList>
            <person name="Miyakawa T."/>
            <person name="Kusuya Y."/>
            <person name="Miura T."/>
        </authorList>
    </citation>
    <scope>NUCLEOTIDE SEQUENCE [LARGE SCALE GENOMIC DNA]</scope>
    <source>
        <strain evidence="1 2">5NW40-0001</strain>
    </source>
</reference>
<dbReference type="EMBL" id="BAABWH010000004">
    <property type="protein sequence ID" value="GAA6145599.1"/>
    <property type="molecule type" value="Genomic_DNA"/>
</dbReference>
<accession>A0ABP9ZZL0</accession>
<proteinExistence type="predicted"/>
<dbReference type="RefSeq" id="WP_353294616.1">
    <property type="nucleotide sequence ID" value="NZ_BAABWH010000004.1"/>
</dbReference>
<dbReference type="Proteomes" id="UP001481413">
    <property type="component" value="Unassembled WGS sequence"/>
</dbReference>
<name>A0ABP9ZZL0_9GAMM</name>
<gene>
    <name evidence="1" type="ORF">NBRC116585_17170</name>
</gene>
<evidence type="ECO:0000313" key="1">
    <source>
        <dbReference type="EMBL" id="GAA6145599.1"/>
    </source>
</evidence>
<organism evidence="1 2">
    <name type="scientific">Thalassolituus maritimus</name>
    <dbReference type="NCBI Taxonomy" id="484498"/>
    <lineage>
        <taxon>Bacteria</taxon>
        <taxon>Pseudomonadati</taxon>
        <taxon>Pseudomonadota</taxon>
        <taxon>Gammaproteobacteria</taxon>
        <taxon>Oceanospirillales</taxon>
        <taxon>Oceanospirillaceae</taxon>
        <taxon>Thalassolituus</taxon>
    </lineage>
</organism>